<dbReference type="Proteomes" id="UP000299102">
    <property type="component" value="Unassembled WGS sequence"/>
</dbReference>
<evidence type="ECO:0000313" key="2">
    <source>
        <dbReference type="Proteomes" id="UP000299102"/>
    </source>
</evidence>
<reference evidence="1 2" key="1">
    <citation type="journal article" date="2019" name="Commun. Biol.">
        <title>The bagworm genome reveals a unique fibroin gene that provides high tensile strength.</title>
        <authorList>
            <person name="Kono N."/>
            <person name="Nakamura H."/>
            <person name="Ohtoshi R."/>
            <person name="Tomita M."/>
            <person name="Numata K."/>
            <person name="Arakawa K."/>
        </authorList>
    </citation>
    <scope>NUCLEOTIDE SEQUENCE [LARGE SCALE GENOMIC DNA]</scope>
</reference>
<keyword evidence="2" id="KW-1185">Reference proteome</keyword>
<organism evidence="1 2">
    <name type="scientific">Eumeta variegata</name>
    <name type="common">Bagworm moth</name>
    <name type="synonym">Eumeta japonica</name>
    <dbReference type="NCBI Taxonomy" id="151549"/>
    <lineage>
        <taxon>Eukaryota</taxon>
        <taxon>Metazoa</taxon>
        <taxon>Ecdysozoa</taxon>
        <taxon>Arthropoda</taxon>
        <taxon>Hexapoda</taxon>
        <taxon>Insecta</taxon>
        <taxon>Pterygota</taxon>
        <taxon>Neoptera</taxon>
        <taxon>Endopterygota</taxon>
        <taxon>Lepidoptera</taxon>
        <taxon>Glossata</taxon>
        <taxon>Ditrysia</taxon>
        <taxon>Tineoidea</taxon>
        <taxon>Psychidae</taxon>
        <taxon>Oiketicinae</taxon>
        <taxon>Eumeta</taxon>
    </lineage>
</organism>
<dbReference type="AlphaFoldDB" id="A0A4C1YWH0"/>
<dbReference type="EMBL" id="BGZK01001419">
    <property type="protein sequence ID" value="GBP79570.1"/>
    <property type="molecule type" value="Genomic_DNA"/>
</dbReference>
<comment type="caution">
    <text evidence="1">The sequence shown here is derived from an EMBL/GenBank/DDBJ whole genome shotgun (WGS) entry which is preliminary data.</text>
</comment>
<evidence type="ECO:0000313" key="1">
    <source>
        <dbReference type="EMBL" id="GBP79570.1"/>
    </source>
</evidence>
<protein>
    <submittedName>
        <fullName evidence="1">Uncharacterized protein</fullName>
    </submittedName>
</protein>
<name>A0A4C1YWH0_EUMVA</name>
<sequence>MYPLGAGIGDSLQRAHAHSQYKRPIAGNASSYLMNAPELRFNEARHSFDTVESLYGGEVVRRREVDDDRPLNKAHSTHVRRTYFGIPLLAYQGFARLLAPSAQGASNLVTDTTKLELAIPELMFRNTRNIDTDIR</sequence>
<proteinExistence type="predicted"/>
<gene>
    <name evidence="1" type="ORF">EVAR_52028_1</name>
</gene>
<accession>A0A4C1YWH0</accession>